<feature type="domain" description="Glycosyltransferase subfamily 4-like N-terminal" evidence="2">
    <location>
        <begin position="14"/>
        <end position="171"/>
    </location>
</feature>
<protein>
    <submittedName>
        <fullName evidence="3">FIG040338: Glycosyl transferase</fullName>
    </submittedName>
</protein>
<reference evidence="3" key="1">
    <citation type="submission" date="2018-06" db="EMBL/GenBank/DDBJ databases">
        <authorList>
            <person name="Zhirakovskaya E."/>
        </authorList>
    </citation>
    <scope>NUCLEOTIDE SEQUENCE</scope>
</reference>
<dbReference type="Pfam" id="PF00534">
    <property type="entry name" value="Glycos_transf_1"/>
    <property type="match status" value="1"/>
</dbReference>
<dbReference type="PANTHER" id="PTHR12526">
    <property type="entry name" value="GLYCOSYLTRANSFERASE"/>
    <property type="match status" value="1"/>
</dbReference>
<feature type="domain" description="Glycosyl transferase family 1" evidence="1">
    <location>
        <begin position="181"/>
        <end position="346"/>
    </location>
</feature>
<dbReference type="EMBL" id="UOFT01000028">
    <property type="protein sequence ID" value="VAW92751.1"/>
    <property type="molecule type" value="Genomic_DNA"/>
</dbReference>
<dbReference type="InterPro" id="IPR001296">
    <property type="entry name" value="Glyco_trans_1"/>
</dbReference>
<evidence type="ECO:0000313" key="3">
    <source>
        <dbReference type="EMBL" id="VAW92751.1"/>
    </source>
</evidence>
<dbReference type="SUPFAM" id="SSF53756">
    <property type="entry name" value="UDP-Glycosyltransferase/glycogen phosphorylase"/>
    <property type="match status" value="1"/>
</dbReference>
<dbReference type="Pfam" id="PF13439">
    <property type="entry name" value="Glyco_transf_4"/>
    <property type="match status" value="1"/>
</dbReference>
<sequence length="372" mass="41866">MKVIQLASGDLWAGAEVQLYHMACSMMGQPDVELCIVLLNHGQLEQELVLQGLSVIILDENSLTGLKIATELWKITKQFKPDIIHTHRIKENIVGGFVAKITGCKSVRTVHGADEFKNDPFYSKSRILALMDNLAGKFLQQCVIAVSDELKEKLLAEYSLSSLAVINNGINIPYIEKKALERIVFNHDEDRLNVCFIGRFVEVKRVDLFYELAKKTISNNDALNIHFYMIGDGPLWDEVQQRICDDKLESNIHLTGFVSNTAPYIKQMDLLVFTSDHEGLPMTLLEAMVLGVPVLARKELATIAHVLCGGQCGYVDLGTDANMGSLQLLEILKHRKERVNTSICAKQRVIDKFSIEMNVRSYIQLYSDIINR</sequence>
<proteinExistence type="predicted"/>
<organism evidence="3">
    <name type="scientific">hydrothermal vent metagenome</name>
    <dbReference type="NCBI Taxonomy" id="652676"/>
    <lineage>
        <taxon>unclassified sequences</taxon>
        <taxon>metagenomes</taxon>
        <taxon>ecological metagenomes</taxon>
    </lineage>
</organism>
<name>A0A3B0ZM71_9ZZZZ</name>
<dbReference type="CDD" id="cd03811">
    <property type="entry name" value="GT4_GT28_WabH-like"/>
    <property type="match status" value="1"/>
</dbReference>
<evidence type="ECO:0000259" key="2">
    <source>
        <dbReference type="Pfam" id="PF13439"/>
    </source>
</evidence>
<evidence type="ECO:0000259" key="1">
    <source>
        <dbReference type="Pfam" id="PF00534"/>
    </source>
</evidence>
<dbReference type="AlphaFoldDB" id="A0A3B0ZM71"/>
<keyword evidence="3" id="KW-0808">Transferase</keyword>
<dbReference type="GO" id="GO:0016740">
    <property type="term" value="F:transferase activity"/>
    <property type="evidence" value="ECO:0007669"/>
    <property type="project" value="UniProtKB-KW"/>
</dbReference>
<accession>A0A3B0ZM71</accession>
<gene>
    <name evidence="3" type="ORF">MNBD_GAMMA23-336</name>
</gene>
<dbReference type="Gene3D" id="3.40.50.2000">
    <property type="entry name" value="Glycogen Phosphorylase B"/>
    <property type="match status" value="2"/>
</dbReference>
<dbReference type="InterPro" id="IPR028098">
    <property type="entry name" value="Glyco_trans_4-like_N"/>
</dbReference>